<gene>
    <name evidence="2" type="ORF">IWH25_09680</name>
</gene>
<feature type="chain" id="PRO_5037837643" evidence="1">
    <location>
        <begin position="25"/>
        <end position="171"/>
    </location>
</feature>
<dbReference type="KEGG" id="ares:IWH25_09680"/>
<protein>
    <submittedName>
        <fullName evidence="2">Metal-binding protein</fullName>
    </submittedName>
</protein>
<sequence>MLKKLLISLVAACALTGAFSSAFAAEKKVPPVEVYVPHLCLACLDWAEHLRQNGFPKVTVKEVEDMAALKKKLKVPADLESVHTAVVAGYFVEGHVPAEDIHELLKEKPKAWGIAVPGLPRGAPGRELSMPSCETGCTMLDAQTPEREIRREMFNTMVVYKDGRVKVWARH</sequence>
<keyword evidence="1" id="KW-0732">Signal</keyword>
<feature type="signal peptide" evidence="1">
    <location>
        <begin position="1"/>
        <end position="24"/>
    </location>
</feature>
<reference evidence="2" key="1">
    <citation type="submission" date="2020-11" db="EMBL/GenBank/DDBJ databases">
        <title>Azospira restricta DSM 18626 genome sequence.</title>
        <authorList>
            <person name="Moe W.M."/>
        </authorList>
    </citation>
    <scope>NUCLEOTIDE SEQUENCE</scope>
    <source>
        <strain evidence="2">DSM 18626</strain>
    </source>
</reference>
<accession>A0A974SSD7</accession>
<evidence type="ECO:0000313" key="2">
    <source>
        <dbReference type="EMBL" id="QRJ65562.1"/>
    </source>
</evidence>
<keyword evidence="3" id="KW-1185">Reference proteome</keyword>
<dbReference type="EMBL" id="CP064781">
    <property type="protein sequence ID" value="QRJ65562.1"/>
    <property type="molecule type" value="Genomic_DNA"/>
</dbReference>
<name>A0A974SSD7_9RHOO</name>
<evidence type="ECO:0000256" key="1">
    <source>
        <dbReference type="SAM" id="SignalP"/>
    </source>
</evidence>
<dbReference type="RefSeq" id="WP_203389091.1">
    <property type="nucleotide sequence ID" value="NZ_CP064781.1"/>
</dbReference>
<dbReference type="InterPro" id="IPR007332">
    <property type="entry name" value="DUF411"/>
</dbReference>
<dbReference type="Pfam" id="PF04214">
    <property type="entry name" value="DUF411"/>
    <property type="match status" value="1"/>
</dbReference>
<evidence type="ECO:0000313" key="3">
    <source>
        <dbReference type="Proteomes" id="UP000663444"/>
    </source>
</evidence>
<organism evidence="2 3">
    <name type="scientific">Azospira restricta</name>
    <dbReference type="NCBI Taxonomy" id="404405"/>
    <lineage>
        <taxon>Bacteria</taxon>
        <taxon>Pseudomonadati</taxon>
        <taxon>Pseudomonadota</taxon>
        <taxon>Betaproteobacteria</taxon>
        <taxon>Rhodocyclales</taxon>
        <taxon>Rhodocyclaceae</taxon>
        <taxon>Azospira</taxon>
    </lineage>
</organism>
<proteinExistence type="predicted"/>
<dbReference type="Proteomes" id="UP000663444">
    <property type="component" value="Chromosome"/>
</dbReference>
<dbReference type="AlphaFoldDB" id="A0A974SSD7"/>